<dbReference type="InterPro" id="IPR050832">
    <property type="entry name" value="Bact_Acetyltransf"/>
</dbReference>
<dbReference type="InterPro" id="IPR021770">
    <property type="entry name" value="DUF3335"/>
</dbReference>
<organism evidence="4 5">
    <name type="scientific">Govanella unica</name>
    <dbReference type="NCBI Taxonomy" id="2975056"/>
    <lineage>
        <taxon>Bacteria</taxon>
        <taxon>Pseudomonadati</taxon>
        <taxon>Pseudomonadota</taxon>
        <taxon>Alphaproteobacteria</taxon>
        <taxon>Emcibacterales</taxon>
        <taxon>Govanellaceae</taxon>
        <taxon>Govanella</taxon>
    </lineage>
</organism>
<dbReference type="Gene3D" id="3.90.70.10">
    <property type="entry name" value="Cysteine proteinases"/>
    <property type="match status" value="1"/>
</dbReference>
<feature type="domain" description="N-acetyltransferase" evidence="3">
    <location>
        <begin position="8"/>
        <end position="154"/>
    </location>
</feature>
<evidence type="ECO:0000259" key="3">
    <source>
        <dbReference type="PROSITE" id="PS51186"/>
    </source>
</evidence>
<dbReference type="PANTHER" id="PTHR43877:SF2">
    <property type="entry name" value="AMINOALKYLPHOSPHONATE N-ACETYLTRANSFERASE-RELATED"/>
    <property type="match status" value="1"/>
</dbReference>
<accession>A0A9X3TZZ0</accession>
<dbReference type="Pfam" id="PF00583">
    <property type="entry name" value="Acetyltransf_1"/>
    <property type="match status" value="1"/>
</dbReference>
<keyword evidence="2" id="KW-0012">Acyltransferase</keyword>
<dbReference type="Proteomes" id="UP001141619">
    <property type="component" value="Unassembled WGS sequence"/>
</dbReference>
<reference evidence="4" key="2">
    <citation type="journal article" date="2023" name="Syst. Appl. Microbiol.">
        <title>Govania unica gen. nov., sp. nov., a rare biosphere bacterium that represents a novel family in the class Alphaproteobacteria.</title>
        <authorList>
            <person name="Vandamme P."/>
            <person name="Peeters C."/>
            <person name="Hettiarachchi A."/>
            <person name="Cnockaert M."/>
            <person name="Carlier A."/>
        </authorList>
    </citation>
    <scope>NUCLEOTIDE SEQUENCE</scope>
    <source>
        <strain evidence="4">LMG 31809</strain>
    </source>
</reference>
<evidence type="ECO:0000256" key="2">
    <source>
        <dbReference type="ARBA" id="ARBA00023315"/>
    </source>
</evidence>
<dbReference type="InterPro" id="IPR000182">
    <property type="entry name" value="GNAT_dom"/>
</dbReference>
<reference evidence="4" key="1">
    <citation type="submission" date="2022-08" db="EMBL/GenBank/DDBJ databases">
        <authorList>
            <person name="Vandamme P."/>
            <person name="Hettiarachchi A."/>
            <person name="Peeters C."/>
            <person name="Cnockaert M."/>
            <person name="Carlier A."/>
        </authorList>
    </citation>
    <scope>NUCLEOTIDE SEQUENCE</scope>
    <source>
        <strain evidence="4">LMG 31809</strain>
    </source>
</reference>
<dbReference type="PANTHER" id="PTHR43877">
    <property type="entry name" value="AMINOALKYLPHOSPHONATE N-ACETYLTRANSFERASE-RELATED-RELATED"/>
    <property type="match status" value="1"/>
</dbReference>
<dbReference type="Pfam" id="PF11814">
    <property type="entry name" value="DUF3335"/>
    <property type="match status" value="1"/>
</dbReference>
<protein>
    <submittedName>
        <fullName evidence="4">GNAT family N-acetyltransferase/peptidase C39 family protein</fullName>
    </submittedName>
</protein>
<keyword evidence="5" id="KW-1185">Reference proteome</keyword>
<proteinExistence type="predicted"/>
<evidence type="ECO:0000313" key="4">
    <source>
        <dbReference type="EMBL" id="MDA5194845.1"/>
    </source>
</evidence>
<gene>
    <name evidence="4" type="ORF">NYP16_12875</name>
</gene>
<keyword evidence="1" id="KW-0808">Transferase</keyword>
<dbReference type="EMBL" id="JANWOI010000004">
    <property type="protein sequence ID" value="MDA5194845.1"/>
    <property type="molecule type" value="Genomic_DNA"/>
</dbReference>
<dbReference type="AlphaFoldDB" id="A0A9X3TZZ0"/>
<name>A0A9X3TZZ0_9PROT</name>
<dbReference type="RefSeq" id="WP_274944552.1">
    <property type="nucleotide sequence ID" value="NZ_JANWOI010000004.1"/>
</dbReference>
<evidence type="ECO:0000256" key="1">
    <source>
        <dbReference type="ARBA" id="ARBA00022679"/>
    </source>
</evidence>
<dbReference type="GO" id="GO:0016747">
    <property type="term" value="F:acyltransferase activity, transferring groups other than amino-acyl groups"/>
    <property type="evidence" value="ECO:0007669"/>
    <property type="project" value="InterPro"/>
</dbReference>
<dbReference type="InterPro" id="IPR016181">
    <property type="entry name" value="Acyl_CoA_acyltransferase"/>
</dbReference>
<sequence length="378" mass="42702">MNKRPSALTIRKARTSDIDALIAIEDQVFPTDRISRRSLKRLISRKTASFLVAEDQGERLGYALVLYRTGTALARLYSIAVADHGQGKGIGHRLLEAAEAYAFDHGCIFLRLEVRADNAPAVALYQHGGYRQFGIYADYYADHASALRFEKRLAGTTPPRGKQPPYYRQSTDFTCGPACMIMAMRWFKKRPPQGSKYDRRFELKLWREATTIFMTSGVGGCEPFGMSVALLKYGVQADIWSSRKGLFFLEGLRNKERRDVMNVVQEDFRAQAMDGGIPLHPKGLDRKTLHLLLEQGGLAIVLINGYEMFRDDEPHWVLVHASDDHHVYIHDPWVEDEDLETADAASGLPIPWAAFQRMIRVGRDRRMAAIALKGGNSR</sequence>
<dbReference type="PROSITE" id="PS51186">
    <property type="entry name" value="GNAT"/>
    <property type="match status" value="1"/>
</dbReference>
<comment type="caution">
    <text evidence="4">The sequence shown here is derived from an EMBL/GenBank/DDBJ whole genome shotgun (WGS) entry which is preliminary data.</text>
</comment>
<dbReference type="CDD" id="cd04301">
    <property type="entry name" value="NAT_SF"/>
    <property type="match status" value="1"/>
</dbReference>
<evidence type="ECO:0000313" key="5">
    <source>
        <dbReference type="Proteomes" id="UP001141619"/>
    </source>
</evidence>
<dbReference type="SUPFAM" id="SSF55729">
    <property type="entry name" value="Acyl-CoA N-acyltransferases (Nat)"/>
    <property type="match status" value="1"/>
</dbReference>
<dbReference type="Gene3D" id="3.40.630.30">
    <property type="match status" value="1"/>
</dbReference>